<dbReference type="GO" id="GO:1901987">
    <property type="term" value="P:regulation of cell cycle phase transition"/>
    <property type="evidence" value="ECO:0007669"/>
    <property type="project" value="TreeGrafter"/>
</dbReference>
<dbReference type="PROSITE" id="PS51265">
    <property type="entry name" value="ZF_DBF4"/>
    <property type="match status" value="1"/>
</dbReference>
<dbReference type="InterPro" id="IPR038545">
    <property type="entry name" value="Znf_DBF_sf"/>
</dbReference>
<dbReference type="InterPro" id="IPR006572">
    <property type="entry name" value="Znf_DBF"/>
</dbReference>
<dbReference type="PANTHER" id="PTHR15375">
    <property type="entry name" value="ACTIVATOR OF S-PHASE KINASE-RELATED"/>
    <property type="match status" value="1"/>
</dbReference>
<reference evidence="6" key="1">
    <citation type="submission" date="2025-08" db="UniProtKB">
        <authorList>
            <consortium name="Ensembl"/>
        </authorList>
    </citation>
    <scope>IDENTIFICATION</scope>
</reference>
<dbReference type="Gene3D" id="2.10.50.40">
    <property type="match status" value="1"/>
</dbReference>
<keyword evidence="3" id="KW-0862">Zinc</keyword>
<evidence type="ECO:0000313" key="6">
    <source>
        <dbReference type="Ensembl" id="ENSCPIP00010000435.1"/>
    </source>
</evidence>
<sequence length="425" mass="46495">MKNQDTCSGSSILANARLWGVQIVHVDEMLSYAQQLLRAASGARKQRTEALCPMSGQRAHKAEKLKPPFLKVEDQSRQFRPFHHQFKSFPGLNLLAPKGCSPFEPPKNLSNSCRARAVEGCTEGSNGEKSLQSTAVPKKKRGFCECCQETFEELQKHLQSPQHRCFALDDSHYALVDRVIMQLTNSITGQLSRVPLPCLTDEHLMPRAQRAAGAEVLTAVLGEERQQCEQGAVGLLSADPGPDTKGCSSCLPRNGVGNPREAEGLSGSCPSGLSAEFRSATAAPSEPHRLLQAGGVCRKRPLCPAQPTPLGKKPRVELGADPTRCPVFLQTPQHNSTTAPHDFGMSSESDWDVPLLSTLPQDSRICSVDRDLLQRTHSSVRDSGYDSQLCLVLRQNSESDRSCRNCCAGRRAAFPPISDLFWQLD</sequence>
<evidence type="ECO:0000256" key="4">
    <source>
        <dbReference type="PROSITE-ProRule" id="PRU00600"/>
    </source>
</evidence>
<evidence type="ECO:0000313" key="7">
    <source>
        <dbReference type="Proteomes" id="UP000694543"/>
    </source>
</evidence>
<dbReference type="InterPro" id="IPR051590">
    <property type="entry name" value="Replication_Regulatory_Kinase"/>
</dbReference>
<dbReference type="Pfam" id="PF07535">
    <property type="entry name" value="zf-DBF"/>
    <property type="match status" value="1"/>
</dbReference>
<dbReference type="AlphaFoldDB" id="A0A8C3KTM5"/>
<accession>A0A8C3KTM5</accession>
<evidence type="ECO:0000256" key="3">
    <source>
        <dbReference type="ARBA" id="ARBA00022833"/>
    </source>
</evidence>
<dbReference type="GO" id="GO:0008270">
    <property type="term" value="F:zinc ion binding"/>
    <property type="evidence" value="ECO:0007669"/>
    <property type="project" value="UniProtKB-KW"/>
</dbReference>
<proteinExistence type="predicted"/>
<evidence type="ECO:0000256" key="1">
    <source>
        <dbReference type="ARBA" id="ARBA00022723"/>
    </source>
</evidence>
<dbReference type="PANTHER" id="PTHR15375:SF24">
    <property type="entry name" value="PROTEIN DBF4 HOMOLOG B"/>
    <property type="match status" value="1"/>
</dbReference>
<reference evidence="6" key="2">
    <citation type="submission" date="2025-09" db="UniProtKB">
        <authorList>
            <consortium name="Ensembl"/>
        </authorList>
    </citation>
    <scope>IDENTIFICATION</scope>
</reference>
<dbReference type="Proteomes" id="UP000694543">
    <property type="component" value="Unplaced"/>
</dbReference>
<organism evidence="6 7">
    <name type="scientific">Chrysolophus pictus</name>
    <name type="common">Golden pheasant</name>
    <name type="synonym">Phasianus pictus</name>
    <dbReference type="NCBI Taxonomy" id="9089"/>
    <lineage>
        <taxon>Eukaryota</taxon>
        <taxon>Metazoa</taxon>
        <taxon>Chordata</taxon>
        <taxon>Craniata</taxon>
        <taxon>Vertebrata</taxon>
        <taxon>Euteleostomi</taxon>
        <taxon>Archelosauria</taxon>
        <taxon>Archosauria</taxon>
        <taxon>Dinosauria</taxon>
        <taxon>Saurischia</taxon>
        <taxon>Theropoda</taxon>
        <taxon>Coelurosauria</taxon>
        <taxon>Aves</taxon>
        <taxon>Neognathae</taxon>
        <taxon>Galloanserae</taxon>
        <taxon>Galliformes</taxon>
        <taxon>Phasianidae</taxon>
        <taxon>Phasianinae</taxon>
        <taxon>Chrysolophus</taxon>
    </lineage>
</organism>
<dbReference type="Gene3D" id="6.10.250.3410">
    <property type="entry name" value="DBF zinc finger"/>
    <property type="match status" value="1"/>
</dbReference>
<dbReference type="GO" id="GO:0010571">
    <property type="term" value="P:positive regulation of nuclear cell cycle DNA replication"/>
    <property type="evidence" value="ECO:0007669"/>
    <property type="project" value="TreeGrafter"/>
</dbReference>
<evidence type="ECO:0000256" key="2">
    <source>
        <dbReference type="ARBA" id="ARBA00022771"/>
    </source>
</evidence>
<dbReference type="GO" id="GO:0043539">
    <property type="term" value="F:protein serine/threonine kinase activator activity"/>
    <property type="evidence" value="ECO:0007669"/>
    <property type="project" value="TreeGrafter"/>
</dbReference>
<dbReference type="GO" id="GO:0031431">
    <property type="term" value="C:Dbf4-dependent protein kinase complex"/>
    <property type="evidence" value="ECO:0007669"/>
    <property type="project" value="TreeGrafter"/>
</dbReference>
<protein>
    <recommendedName>
        <fullName evidence="5">DBF4-type domain-containing protein</fullName>
    </recommendedName>
</protein>
<keyword evidence="7" id="KW-1185">Reference proteome</keyword>
<name>A0A8C3KTM5_CHRPC</name>
<evidence type="ECO:0000259" key="5">
    <source>
        <dbReference type="PROSITE" id="PS51265"/>
    </source>
</evidence>
<dbReference type="GO" id="GO:0003676">
    <property type="term" value="F:nucleic acid binding"/>
    <property type="evidence" value="ECO:0007669"/>
    <property type="project" value="InterPro"/>
</dbReference>
<keyword evidence="1" id="KW-0479">Metal-binding</keyword>
<feature type="domain" description="DBF4-type" evidence="5">
    <location>
        <begin position="137"/>
        <end position="186"/>
    </location>
</feature>
<dbReference type="FunFam" id="6.10.250.3410:FF:000001">
    <property type="entry name" value="Protein DBF4 homolog A"/>
    <property type="match status" value="1"/>
</dbReference>
<dbReference type="SMART" id="SM00586">
    <property type="entry name" value="ZnF_DBF"/>
    <property type="match status" value="1"/>
</dbReference>
<dbReference type="Ensembl" id="ENSCPIT00010000509.1">
    <property type="protein sequence ID" value="ENSCPIP00010000435.1"/>
    <property type="gene ID" value="ENSCPIG00010000354.1"/>
</dbReference>
<keyword evidence="2 4" id="KW-0863">Zinc-finger</keyword>